<gene>
    <name evidence="1" type="ORF">THASP1DRAFT_33254</name>
</gene>
<keyword evidence="2" id="KW-1185">Reference proteome</keyword>
<proteinExistence type="predicted"/>
<evidence type="ECO:0000313" key="2">
    <source>
        <dbReference type="Proteomes" id="UP000271241"/>
    </source>
</evidence>
<dbReference type="EMBL" id="KZ993364">
    <property type="protein sequence ID" value="RKP04923.1"/>
    <property type="molecule type" value="Genomic_DNA"/>
</dbReference>
<sequence length="608" mass="66786">MEHAVASSTLQSKLLPASNPAAASKAAGRLARLALEIKWHVTAYLSPLDALRLAHTGRIFHEIVVDNASLWRQWYASRYAPHIDLDIELPRLLALPGYVHALNVGPRPSAAWFYASLRRVLLEDRWRAGLSGTTDVSLAAPRNAPTRCLQPWSRSGTPELCVNADYTVVATQYRIFVHQRGTECWQQVHVGSGDGSPQTAPLSAGGTSFTPSNLIFGAIHLRGPFLLAYAWLQMQHCELYVWDLRRISFDEDTTDAVALTDRETQDGCWPMLHYNARDVTLAGNHLVVKEGQGTPAAQTAVVYNLMRTDWPLPGALATVHPVGASAQAELKAEDLATSHDNTLDHLLWSDEPAIAESPNSPAESHREPILISLRMIKSAATPGLRVSAADVQVVDQQQQLFWREPVVVPLPEPCHAVPMFVVGQTKDELVFCCHRTFCLHRSNRHLLFCCSLVGGGRRIWHRVVTGNVRQLVSFRSAKRLAVATTDGQVHLLDLTTGAHLKDVLLPWTTAVGLNRVLGSLMAVTTQRDINGRLEMQLVDINTGKALWHKELTSTAPLAAGAPGSARCPAAIAICATRMAVYRPLDDRIIEVDFSCGLIQYIRANALSQ</sequence>
<dbReference type="SUPFAM" id="SSF50998">
    <property type="entry name" value="Quinoprotein alcohol dehydrogenase-like"/>
    <property type="match status" value="1"/>
</dbReference>
<dbReference type="Gene3D" id="2.130.10.10">
    <property type="entry name" value="YVTN repeat-like/Quinoprotein amine dehydrogenase"/>
    <property type="match status" value="1"/>
</dbReference>
<accession>A0A4P9XGZ6</accession>
<dbReference type="InterPro" id="IPR015943">
    <property type="entry name" value="WD40/YVTN_repeat-like_dom_sf"/>
</dbReference>
<protein>
    <recommendedName>
        <fullName evidence="3">F-box domain-containing protein</fullName>
    </recommendedName>
</protein>
<evidence type="ECO:0008006" key="3">
    <source>
        <dbReference type="Google" id="ProtNLM"/>
    </source>
</evidence>
<name>A0A4P9XGZ6_9FUNG</name>
<evidence type="ECO:0000313" key="1">
    <source>
        <dbReference type="EMBL" id="RKP04923.1"/>
    </source>
</evidence>
<organism evidence="1 2">
    <name type="scientific">Thamnocephalis sphaerospora</name>
    <dbReference type="NCBI Taxonomy" id="78915"/>
    <lineage>
        <taxon>Eukaryota</taxon>
        <taxon>Fungi</taxon>
        <taxon>Fungi incertae sedis</taxon>
        <taxon>Zoopagomycota</taxon>
        <taxon>Zoopagomycotina</taxon>
        <taxon>Zoopagomycetes</taxon>
        <taxon>Zoopagales</taxon>
        <taxon>Sigmoideomycetaceae</taxon>
        <taxon>Thamnocephalis</taxon>
    </lineage>
</organism>
<dbReference type="Proteomes" id="UP000271241">
    <property type="component" value="Unassembled WGS sequence"/>
</dbReference>
<dbReference type="SUPFAM" id="SSF81383">
    <property type="entry name" value="F-box domain"/>
    <property type="match status" value="1"/>
</dbReference>
<reference evidence="2" key="1">
    <citation type="journal article" date="2018" name="Nat. Microbiol.">
        <title>Leveraging single-cell genomics to expand the fungal tree of life.</title>
        <authorList>
            <person name="Ahrendt S.R."/>
            <person name="Quandt C.A."/>
            <person name="Ciobanu D."/>
            <person name="Clum A."/>
            <person name="Salamov A."/>
            <person name="Andreopoulos B."/>
            <person name="Cheng J.F."/>
            <person name="Woyke T."/>
            <person name="Pelin A."/>
            <person name="Henrissat B."/>
            <person name="Reynolds N.K."/>
            <person name="Benny G.L."/>
            <person name="Smith M.E."/>
            <person name="James T.Y."/>
            <person name="Grigoriev I.V."/>
        </authorList>
    </citation>
    <scope>NUCLEOTIDE SEQUENCE [LARGE SCALE GENOMIC DNA]</scope>
    <source>
        <strain evidence="2">RSA 1356</strain>
    </source>
</reference>
<dbReference type="InterPro" id="IPR011047">
    <property type="entry name" value="Quinoprotein_ADH-like_sf"/>
</dbReference>
<dbReference type="AlphaFoldDB" id="A0A4P9XGZ6"/>
<dbReference type="InterPro" id="IPR036047">
    <property type="entry name" value="F-box-like_dom_sf"/>
</dbReference>